<dbReference type="Proteomes" id="UP000053825">
    <property type="component" value="Unassembled WGS sequence"/>
</dbReference>
<reference evidence="1 2" key="1">
    <citation type="submission" date="2015-07" db="EMBL/GenBank/DDBJ databases">
        <title>The genome of Habropoda laboriosa.</title>
        <authorList>
            <person name="Pan H."/>
            <person name="Kapheim K."/>
        </authorList>
    </citation>
    <scope>NUCLEOTIDE SEQUENCE [LARGE SCALE GENOMIC DNA]</scope>
    <source>
        <strain evidence="1">0110345459</strain>
    </source>
</reference>
<organism evidence="1 2">
    <name type="scientific">Habropoda laboriosa</name>
    <dbReference type="NCBI Taxonomy" id="597456"/>
    <lineage>
        <taxon>Eukaryota</taxon>
        <taxon>Metazoa</taxon>
        <taxon>Ecdysozoa</taxon>
        <taxon>Arthropoda</taxon>
        <taxon>Hexapoda</taxon>
        <taxon>Insecta</taxon>
        <taxon>Pterygota</taxon>
        <taxon>Neoptera</taxon>
        <taxon>Endopterygota</taxon>
        <taxon>Hymenoptera</taxon>
        <taxon>Apocrita</taxon>
        <taxon>Aculeata</taxon>
        <taxon>Apoidea</taxon>
        <taxon>Anthophila</taxon>
        <taxon>Apidae</taxon>
        <taxon>Habropoda</taxon>
    </lineage>
</organism>
<protein>
    <submittedName>
        <fullName evidence="1">Uncharacterized protein</fullName>
    </submittedName>
</protein>
<sequence>MCYIHKAMTTNEIRLEEIQIALATLFCTWAVYFTNEKNEAVCEECANSTQTTGEKLQRHQPSSRARMEKCTSCKTPVTRNRRIRDCEECMGDLLEKIRRHHTPEPKPKVPVDHELQREVRRVLSFTSCTKLTFFTTNDDRDLCMSCARTTKEELERYDSHGPVRTPSTEPCDNCEVPMLIVRPASECPDCVKRITGGLELARRYRNARLRNQPRPTTSDRLE</sequence>
<dbReference type="AlphaFoldDB" id="A0A0L7QJQ2"/>
<name>A0A0L7QJQ2_9HYME</name>
<proteinExistence type="predicted"/>
<accession>A0A0L7QJQ2</accession>
<evidence type="ECO:0000313" key="2">
    <source>
        <dbReference type="Proteomes" id="UP000053825"/>
    </source>
</evidence>
<gene>
    <name evidence="1" type="ORF">WH47_01704</name>
</gene>
<keyword evidence="2" id="KW-1185">Reference proteome</keyword>
<evidence type="ECO:0000313" key="1">
    <source>
        <dbReference type="EMBL" id="KOC58842.1"/>
    </source>
</evidence>
<dbReference type="EMBL" id="KQ415050">
    <property type="protein sequence ID" value="KOC58842.1"/>
    <property type="molecule type" value="Genomic_DNA"/>
</dbReference>